<evidence type="ECO:0000313" key="2">
    <source>
        <dbReference type="Proteomes" id="UP000789702"/>
    </source>
</evidence>
<name>A0ACA9LEV3_9GLOM</name>
<organism evidence="1 2">
    <name type="scientific">Dentiscutata heterogama</name>
    <dbReference type="NCBI Taxonomy" id="1316150"/>
    <lineage>
        <taxon>Eukaryota</taxon>
        <taxon>Fungi</taxon>
        <taxon>Fungi incertae sedis</taxon>
        <taxon>Mucoromycota</taxon>
        <taxon>Glomeromycotina</taxon>
        <taxon>Glomeromycetes</taxon>
        <taxon>Diversisporales</taxon>
        <taxon>Gigasporaceae</taxon>
        <taxon>Dentiscutata</taxon>
    </lineage>
</organism>
<keyword evidence="2" id="KW-1185">Reference proteome</keyword>
<dbReference type="Proteomes" id="UP000789702">
    <property type="component" value="Unassembled WGS sequence"/>
</dbReference>
<evidence type="ECO:0000313" key="1">
    <source>
        <dbReference type="EMBL" id="CAG8527019.1"/>
    </source>
</evidence>
<dbReference type="EMBL" id="CAJVPU010004034">
    <property type="protein sequence ID" value="CAG8527019.1"/>
    <property type="molecule type" value="Genomic_DNA"/>
</dbReference>
<accession>A0ACA9LEV3</accession>
<protein>
    <submittedName>
        <fullName evidence="1">9565_t:CDS:1</fullName>
    </submittedName>
</protein>
<proteinExistence type="predicted"/>
<reference evidence="1" key="1">
    <citation type="submission" date="2021-06" db="EMBL/GenBank/DDBJ databases">
        <authorList>
            <person name="Kallberg Y."/>
            <person name="Tangrot J."/>
            <person name="Rosling A."/>
        </authorList>
    </citation>
    <scope>NUCLEOTIDE SEQUENCE</scope>
    <source>
        <strain evidence="1">IL203A</strain>
    </source>
</reference>
<sequence length="57" mass="6590">MTNEYFNLINDTSIKQWESDSVCENLLLDFELGDEKDPISLPLGDLINLSWCLELIE</sequence>
<comment type="caution">
    <text evidence="1">The sequence shown here is derived from an EMBL/GenBank/DDBJ whole genome shotgun (WGS) entry which is preliminary data.</text>
</comment>
<gene>
    <name evidence="1" type="ORF">DHETER_LOCUS4191</name>
</gene>